<dbReference type="EMBL" id="CP001100">
    <property type="protein sequence ID" value="ACF13689.1"/>
    <property type="molecule type" value="Genomic_DNA"/>
</dbReference>
<dbReference type="InterPro" id="IPR009722">
    <property type="entry name" value="YjiK/CarP"/>
</dbReference>
<dbReference type="SUPFAM" id="SSF101898">
    <property type="entry name" value="NHL repeat"/>
    <property type="match status" value="1"/>
</dbReference>
<sequence length="327" mass="37138">MFYVLNGYPEQVYFNFSQRNNCIFAAILVHFQSKKRRVMIGIKKFLIVGFFIFTGFKPLEQQPKSLLSEYKLDGKPAKITQLSFELREISGLCLTSSGKLFCHHDELGEVFQLDSQTGKILKSFFVSYRGLFGREAVKADFEGIAYARNQFYLISSDGLLYEFSEGENQEYVPYKKYDTDLSRAFDIEGLCFDEKTNALLIACKESPGEYHKKDRVVFSFSLKTYRLNSQPRFRIPIKSVMALANADRFNPSGIEINPFSGTFFILASHGQLVLEISSQGELLNAQPLDKKLHAQPEGIAFLPDGSLLIANEGKKNGLLVTYPLQKK</sequence>
<keyword evidence="2" id="KW-1003">Cell membrane</keyword>
<proteinExistence type="predicted"/>
<protein>
    <recommendedName>
        <fullName evidence="6">SMP-30/Gluconolactonase/LRE-like region domain-containing protein</fullName>
    </recommendedName>
</protein>
<evidence type="ECO:0000313" key="4">
    <source>
        <dbReference type="EMBL" id="ACF13689.1"/>
    </source>
</evidence>
<organism evidence="4 5">
    <name type="scientific">Chloroherpeton thalassium (strain ATCC 35110 / GB-78)</name>
    <dbReference type="NCBI Taxonomy" id="517418"/>
    <lineage>
        <taxon>Bacteria</taxon>
        <taxon>Pseudomonadati</taxon>
        <taxon>Chlorobiota</taxon>
        <taxon>Chlorobiia</taxon>
        <taxon>Chlorobiales</taxon>
        <taxon>Chloroherpetonaceae</taxon>
        <taxon>Chloroherpeton</taxon>
    </lineage>
</organism>
<dbReference type="eggNOG" id="COG3204">
    <property type="taxonomic scope" value="Bacteria"/>
</dbReference>
<keyword evidence="3" id="KW-0472">Membrane</keyword>
<reference evidence="4 5" key="1">
    <citation type="submission" date="2008-06" db="EMBL/GenBank/DDBJ databases">
        <title>Complete sequence of Chloroherpeton thalassium ATCC 35110.</title>
        <authorList>
            <consortium name="US DOE Joint Genome Institute"/>
            <person name="Lucas S."/>
            <person name="Copeland A."/>
            <person name="Lapidus A."/>
            <person name="Glavina del Rio T."/>
            <person name="Dalin E."/>
            <person name="Tice H."/>
            <person name="Bruce D."/>
            <person name="Goodwin L."/>
            <person name="Pitluck S."/>
            <person name="Schmutz J."/>
            <person name="Larimer F."/>
            <person name="Land M."/>
            <person name="Hauser L."/>
            <person name="Kyrpides N."/>
            <person name="Mikhailova N."/>
            <person name="Liu Z."/>
            <person name="Li T."/>
            <person name="Zhao F."/>
            <person name="Overmann J."/>
            <person name="Bryant D.A."/>
            <person name="Richardson P."/>
        </authorList>
    </citation>
    <scope>NUCLEOTIDE SEQUENCE [LARGE SCALE GENOMIC DNA]</scope>
    <source>
        <strain evidence="5">ATCC 35110 / GB-78</strain>
    </source>
</reference>
<comment type="subcellular location">
    <subcellularLocation>
        <location evidence="1">Cell membrane</location>
    </subcellularLocation>
</comment>
<dbReference type="Proteomes" id="UP000001208">
    <property type="component" value="Chromosome"/>
</dbReference>
<dbReference type="Pfam" id="PF06977">
    <property type="entry name" value="SdiA-regulated"/>
    <property type="match status" value="1"/>
</dbReference>
<evidence type="ECO:0000256" key="1">
    <source>
        <dbReference type="ARBA" id="ARBA00004236"/>
    </source>
</evidence>
<evidence type="ECO:0000256" key="2">
    <source>
        <dbReference type="ARBA" id="ARBA00022475"/>
    </source>
</evidence>
<name>B3QYZ6_CHLT3</name>
<evidence type="ECO:0008006" key="6">
    <source>
        <dbReference type="Google" id="ProtNLM"/>
    </source>
</evidence>
<keyword evidence="5" id="KW-1185">Reference proteome</keyword>
<accession>B3QYZ6</accession>
<gene>
    <name evidence="4" type="ordered locus">Ctha_1226</name>
</gene>
<dbReference type="AlphaFoldDB" id="B3QYZ6"/>
<dbReference type="KEGG" id="cts:Ctha_1226"/>
<dbReference type="HOGENOM" id="CLU_080100_0_0_10"/>
<dbReference type="GO" id="GO:0005886">
    <property type="term" value="C:plasma membrane"/>
    <property type="evidence" value="ECO:0007669"/>
    <property type="project" value="UniProtKB-SubCell"/>
</dbReference>
<evidence type="ECO:0000256" key="3">
    <source>
        <dbReference type="ARBA" id="ARBA00023136"/>
    </source>
</evidence>
<dbReference type="STRING" id="517418.Ctha_1226"/>
<evidence type="ECO:0000313" key="5">
    <source>
        <dbReference type="Proteomes" id="UP000001208"/>
    </source>
</evidence>